<proteinExistence type="predicted"/>
<reference evidence="2 3" key="1">
    <citation type="submission" date="2025-04" db="UniProtKB">
        <authorList>
            <consortium name="RefSeq"/>
        </authorList>
    </citation>
    <scope>IDENTIFICATION</scope>
</reference>
<dbReference type="Proteomes" id="UP000504624">
    <property type="component" value="Unplaced"/>
</dbReference>
<organism evidence="1 3">
    <name type="scientific">Lepidothrix coronata</name>
    <name type="common">blue-crowned manakin</name>
    <dbReference type="NCBI Taxonomy" id="321398"/>
    <lineage>
        <taxon>Eukaryota</taxon>
        <taxon>Metazoa</taxon>
        <taxon>Chordata</taxon>
        <taxon>Craniata</taxon>
        <taxon>Vertebrata</taxon>
        <taxon>Euteleostomi</taxon>
        <taxon>Archelosauria</taxon>
        <taxon>Archosauria</taxon>
        <taxon>Dinosauria</taxon>
        <taxon>Saurischia</taxon>
        <taxon>Theropoda</taxon>
        <taxon>Coelurosauria</taxon>
        <taxon>Aves</taxon>
        <taxon>Neognathae</taxon>
        <taxon>Neoaves</taxon>
        <taxon>Telluraves</taxon>
        <taxon>Australaves</taxon>
        <taxon>Passeriformes</taxon>
        <taxon>Pipridae</taxon>
        <taxon>Lepidothrix</taxon>
    </lineage>
</organism>
<dbReference type="AlphaFoldDB" id="A0A6J0HHD3"/>
<dbReference type="RefSeq" id="XP_017673009.1">
    <property type="nucleotide sequence ID" value="XM_017817520.1"/>
</dbReference>
<evidence type="ECO:0000313" key="2">
    <source>
        <dbReference type="RefSeq" id="XP_017673008.1"/>
    </source>
</evidence>
<dbReference type="RefSeq" id="XP_017673008.1">
    <property type="nucleotide sequence ID" value="XM_017817519.1"/>
</dbReference>
<name>A0A6J0HHD3_9PASS</name>
<protein>
    <submittedName>
        <fullName evidence="2 3">Mitochondrial import receptor subunit TOM20 homolog isoform X1</fullName>
    </submittedName>
</protein>
<keyword evidence="2 3" id="KW-0675">Receptor</keyword>
<keyword evidence="1" id="KW-1185">Reference proteome</keyword>
<accession>A0A6J0HHD3</accession>
<dbReference type="GeneID" id="108498608"/>
<evidence type="ECO:0000313" key="3">
    <source>
        <dbReference type="RefSeq" id="XP_017673009.1"/>
    </source>
</evidence>
<dbReference type="CTD" id="9804"/>
<gene>
    <name evidence="2 3" type="primary">TOMM20</name>
</gene>
<sequence length="160" mass="17805">MDCSLLILQRPGMLWATHLLPVTSTTLTHVQRRFLTPQWIFRGRSTAEVLSILELPYSTGKTYYGKAANSREPYEDTEAQSRSNFHSQPLSMCHSGHSLGSEQADSLVAWKESGIKMVLSDPGDEAIVLPEHMPWGHTMGWMRDAALPEPLATHCLGDVS</sequence>
<evidence type="ECO:0000313" key="1">
    <source>
        <dbReference type="Proteomes" id="UP000504624"/>
    </source>
</evidence>